<evidence type="ECO:0000313" key="2">
    <source>
        <dbReference type="EMBL" id="CAI5706683.1"/>
    </source>
</evidence>
<accession>A0AAV0SRR7</accession>
<dbReference type="Proteomes" id="UP001159659">
    <property type="component" value="Unassembled WGS sequence"/>
</dbReference>
<proteinExistence type="predicted"/>
<keyword evidence="1" id="KW-1133">Transmembrane helix</keyword>
<reference evidence="2" key="1">
    <citation type="submission" date="2022-12" db="EMBL/GenBank/DDBJ databases">
        <authorList>
            <person name="Webb A."/>
        </authorList>
    </citation>
    <scope>NUCLEOTIDE SEQUENCE</scope>
    <source>
        <strain evidence="2">Pf2</strain>
    </source>
</reference>
<dbReference type="EMBL" id="CANTFK010000124">
    <property type="protein sequence ID" value="CAI5706683.1"/>
    <property type="molecule type" value="Genomic_DNA"/>
</dbReference>
<dbReference type="AlphaFoldDB" id="A0AAV0SRR7"/>
<sequence length="70" mass="7911">MLAITSFPRRFPTASKRPLRLAHVLSFTINLSIVGLVFALYQSIGALESSNVEPIFHLHHLCHQRTRRGS</sequence>
<evidence type="ECO:0000256" key="1">
    <source>
        <dbReference type="SAM" id="Phobius"/>
    </source>
</evidence>
<name>A0AAV0SRR7_9STRA</name>
<keyword evidence="1" id="KW-0472">Membrane</keyword>
<protein>
    <submittedName>
        <fullName evidence="2">Uncharacterized protein</fullName>
    </submittedName>
</protein>
<feature type="transmembrane region" description="Helical" evidence="1">
    <location>
        <begin position="21"/>
        <end position="41"/>
    </location>
</feature>
<keyword evidence="1" id="KW-0812">Transmembrane</keyword>
<organism evidence="2 3">
    <name type="scientific">Peronospora farinosa</name>
    <dbReference type="NCBI Taxonomy" id="134698"/>
    <lineage>
        <taxon>Eukaryota</taxon>
        <taxon>Sar</taxon>
        <taxon>Stramenopiles</taxon>
        <taxon>Oomycota</taxon>
        <taxon>Peronosporomycetes</taxon>
        <taxon>Peronosporales</taxon>
        <taxon>Peronosporaceae</taxon>
        <taxon>Peronospora</taxon>
    </lineage>
</organism>
<comment type="caution">
    <text evidence="2">The sequence shown here is derived from an EMBL/GenBank/DDBJ whole genome shotgun (WGS) entry which is preliminary data.</text>
</comment>
<gene>
    <name evidence="2" type="ORF">PFR002_LOCUS1155</name>
</gene>
<evidence type="ECO:0000313" key="3">
    <source>
        <dbReference type="Proteomes" id="UP001159659"/>
    </source>
</evidence>